<gene>
    <name evidence="5" type="ORF">GGR04_003881</name>
</gene>
<dbReference type="Gene3D" id="1.10.10.10">
    <property type="entry name" value="Winged helix-like DNA-binding domain superfamily/Winged helix DNA-binding domain"/>
    <property type="match status" value="1"/>
</dbReference>
<keyword evidence="1" id="KW-0805">Transcription regulation</keyword>
<dbReference type="GO" id="GO:1901135">
    <property type="term" value="P:carbohydrate derivative metabolic process"/>
    <property type="evidence" value="ECO:0007669"/>
    <property type="project" value="InterPro"/>
</dbReference>
<dbReference type="InterPro" id="IPR001347">
    <property type="entry name" value="SIS_dom"/>
</dbReference>
<dbReference type="Proteomes" id="UP000542776">
    <property type="component" value="Unassembled WGS sequence"/>
</dbReference>
<dbReference type="GO" id="GO:0003700">
    <property type="term" value="F:DNA-binding transcription factor activity"/>
    <property type="evidence" value="ECO:0007669"/>
    <property type="project" value="InterPro"/>
</dbReference>
<dbReference type="InterPro" id="IPR009057">
    <property type="entry name" value="Homeodomain-like_sf"/>
</dbReference>
<sequence length="299" mass="31517">MNTRDDRRAAPTAPPESFAALRERLAGGGVRLSKRLTQVASFALAQPDEIALGTVASIAEKAGVQPSTLVRFSQTLGFAGFSDLQALFRARLRNHVSNYDERLLSLRARGGEAPASAVLFDGFCEAATRSVAAVHDRIDLADVDRAARILASAETLYLIGQRRSFPVTAYMSYALGKLGIRNVLIGSAAGTDAETVSFAGPRDAALAISFAPYASTTLALAAQAAAQGTPLVAVTDSPFSPLVAEGRLWFELVEADFQGFRSLAASMAFAMTLAVAVADERRRRGAPGSTPQDGMPVPD</sequence>
<dbReference type="InterPro" id="IPR000281">
    <property type="entry name" value="HTH_RpiR"/>
</dbReference>
<dbReference type="Pfam" id="PF01380">
    <property type="entry name" value="SIS"/>
    <property type="match status" value="1"/>
</dbReference>
<dbReference type="InterPro" id="IPR047640">
    <property type="entry name" value="RpiR-like"/>
</dbReference>
<dbReference type="CDD" id="cd05013">
    <property type="entry name" value="SIS_RpiR"/>
    <property type="match status" value="1"/>
</dbReference>
<dbReference type="AlphaFoldDB" id="A0A7W6H7N1"/>
<dbReference type="RefSeq" id="WP_183201511.1">
    <property type="nucleotide sequence ID" value="NZ_JACIEK010000014.1"/>
</dbReference>
<evidence type="ECO:0000313" key="5">
    <source>
        <dbReference type="EMBL" id="MBB4000007.1"/>
    </source>
</evidence>
<dbReference type="SUPFAM" id="SSF53697">
    <property type="entry name" value="SIS domain"/>
    <property type="match status" value="1"/>
</dbReference>
<dbReference type="Gene3D" id="3.40.50.10490">
    <property type="entry name" value="Glucose-6-phosphate isomerase like protein, domain 1"/>
    <property type="match status" value="1"/>
</dbReference>
<accession>A0A7W6H7N1</accession>
<dbReference type="GO" id="GO:0003677">
    <property type="term" value="F:DNA binding"/>
    <property type="evidence" value="ECO:0007669"/>
    <property type="project" value="UniProtKB-KW"/>
</dbReference>
<dbReference type="SUPFAM" id="SSF46689">
    <property type="entry name" value="Homeodomain-like"/>
    <property type="match status" value="1"/>
</dbReference>
<dbReference type="PROSITE" id="PS51071">
    <property type="entry name" value="HTH_RPIR"/>
    <property type="match status" value="1"/>
</dbReference>
<dbReference type="PANTHER" id="PTHR30514:SF20">
    <property type="entry name" value="TRANSCRIPTIONAL REGULATOR"/>
    <property type="match status" value="1"/>
</dbReference>
<keyword evidence="3" id="KW-0804">Transcription</keyword>
<protein>
    <submittedName>
        <fullName evidence="5">DNA-binding MurR/RpiR family transcriptional regulator</fullName>
    </submittedName>
</protein>
<comment type="caution">
    <text evidence="5">The sequence shown here is derived from an EMBL/GenBank/DDBJ whole genome shotgun (WGS) entry which is preliminary data.</text>
</comment>
<dbReference type="Pfam" id="PF01418">
    <property type="entry name" value="HTH_6"/>
    <property type="match status" value="1"/>
</dbReference>
<reference evidence="5 6" key="1">
    <citation type="submission" date="2020-08" db="EMBL/GenBank/DDBJ databases">
        <title>Genomic Encyclopedia of Type Strains, Phase IV (KMG-IV): sequencing the most valuable type-strain genomes for metagenomic binning, comparative biology and taxonomic classification.</title>
        <authorList>
            <person name="Goeker M."/>
        </authorList>
    </citation>
    <scope>NUCLEOTIDE SEQUENCE [LARGE SCALE GENOMIC DNA]</scope>
    <source>
        <strain evidence="5 6">DSM 102238</strain>
    </source>
</reference>
<name>A0A7W6H7N1_9HYPH</name>
<evidence type="ECO:0000313" key="6">
    <source>
        <dbReference type="Proteomes" id="UP000542776"/>
    </source>
</evidence>
<feature type="domain" description="HTH rpiR-type" evidence="4">
    <location>
        <begin position="19"/>
        <end position="95"/>
    </location>
</feature>
<evidence type="ECO:0000256" key="3">
    <source>
        <dbReference type="ARBA" id="ARBA00023163"/>
    </source>
</evidence>
<keyword evidence="2 5" id="KW-0238">DNA-binding</keyword>
<evidence type="ECO:0000256" key="1">
    <source>
        <dbReference type="ARBA" id="ARBA00023015"/>
    </source>
</evidence>
<dbReference type="PANTHER" id="PTHR30514">
    <property type="entry name" value="GLUCOKINASE"/>
    <property type="match status" value="1"/>
</dbReference>
<evidence type="ECO:0000259" key="4">
    <source>
        <dbReference type="PROSITE" id="PS51071"/>
    </source>
</evidence>
<dbReference type="InterPro" id="IPR036388">
    <property type="entry name" value="WH-like_DNA-bd_sf"/>
</dbReference>
<dbReference type="EMBL" id="JACIEK010000014">
    <property type="protein sequence ID" value="MBB4000007.1"/>
    <property type="molecule type" value="Genomic_DNA"/>
</dbReference>
<dbReference type="InterPro" id="IPR046348">
    <property type="entry name" value="SIS_dom_sf"/>
</dbReference>
<dbReference type="GO" id="GO:0097367">
    <property type="term" value="F:carbohydrate derivative binding"/>
    <property type="evidence" value="ECO:0007669"/>
    <property type="project" value="InterPro"/>
</dbReference>
<keyword evidence="6" id="KW-1185">Reference proteome</keyword>
<evidence type="ECO:0000256" key="2">
    <source>
        <dbReference type="ARBA" id="ARBA00023125"/>
    </source>
</evidence>
<proteinExistence type="predicted"/>
<organism evidence="5 6">
    <name type="scientific">Aureimonas pseudogalii</name>
    <dbReference type="NCBI Taxonomy" id="1744844"/>
    <lineage>
        <taxon>Bacteria</taxon>
        <taxon>Pseudomonadati</taxon>
        <taxon>Pseudomonadota</taxon>
        <taxon>Alphaproteobacteria</taxon>
        <taxon>Hyphomicrobiales</taxon>
        <taxon>Aurantimonadaceae</taxon>
        <taxon>Aureimonas</taxon>
    </lineage>
</organism>
<dbReference type="InterPro" id="IPR035472">
    <property type="entry name" value="RpiR-like_SIS"/>
</dbReference>